<feature type="non-terminal residue" evidence="1">
    <location>
        <position position="1"/>
    </location>
</feature>
<dbReference type="PANTHER" id="PTHR11183">
    <property type="entry name" value="GLYCOGENIN SUBFAMILY MEMBER"/>
    <property type="match status" value="1"/>
</dbReference>
<keyword evidence="2" id="KW-1185">Reference proteome</keyword>
<dbReference type="SUPFAM" id="SSF53448">
    <property type="entry name" value="Nucleotide-diphospho-sugar transferases"/>
    <property type="match status" value="1"/>
</dbReference>
<organism evidence="1 2">
    <name type="scientific">Canariomyces notabilis</name>
    <dbReference type="NCBI Taxonomy" id="2074819"/>
    <lineage>
        <taxon>Eukaryota</taxon>
        <taxon>Fungi</taxon>
        <taxon>Dikarya</taxon>
        <taxon>Ascomycota</taxon>
        <taxon>Pezizomycotina</taxon>
        <taxon>Sordariomycetes</taxon>
        <taxon>Sordariomycetidae</taxon>
        <taxon>Sordariales</taxon>
        <taxon>Chaetomiaceae</taxon>
        <taxon>Canariomyces</taxon>
    </lineage>
</organism>
<dbReference type="InterPro" id="IPR029044">
    <property type="entry name" value="Nucleotide-diphossugar_trans"/>
</dbReference>
<evidence type="ECO:0000313" key="2">
    <source>
        <dbReference type="Proteomes" id="UP001302812"/>
    </source>
</evidence>
<proteinExistence type="predicted"/>
<sequence length="342" mass="38635">VWAVLITTLSYLPGLLTLHYSLQIKHRSKHPLVALYTPSTFPESGLAPLRARGIPYQAVTPLQPVIGSGGGVDPRFALNWTKLVVFSLTQYSRLAHLDADMLVLGNMDELLDNDALLLHRGGEKGGEGKGDEDEDEIALAAAHACTCNPRGFAHYPRDWTRETCAYTRLEKELQQLLDDGQAESSSTNLEREGELNGGLLVLRPSERTWSAICTYLTNTSTSASTSTSPNQTTTTKISSKLPFADQSLLSDLFRGRWRVLPWVYNALKTMRWPGVHDRLWRGENDGKVKCVHYILTPKPWQEENHDDVGDSRKRETTHQWWMDVDLERRRWERENGVPSDGW</sequence>
<dbReference type="EMBL" id="MU853339">
    <property type="protein sequence ID" value="KAK4113504.1"/>
    <property type="molecule type" value="Genomic_DNA"/>
</dbReference>
<dbReference type="InterPro" id="IPR050587">
    <property type="entry name" value="GNT1/Glycosyltrans_8"/>
</dbReference>
<reference evidence="1" key="2">
    <citation type="submission" date="2023-05" db="EMBL/GenBank/DDBJ databases">
        <authorList>
            <consortium name="Lawrence Berkeley National Laboratory"/>
            <person name="Steindorff A."/>
            <person name="Hensen N."/>
            <person name="Bonometti L."/>
            <person name="Westerberg I."/>
            <person name="Brannstrom I.O."/>
            <person name="Guillou S."/>
            <person name="Cros-Aarteil S."/>
            <person name="Calhoun S."/>
            <person name="Haridas S."/>
            <person name="Kuo A."/>
            <person name="Mondo S."/>
            <person name="Pangilinan J."/>
            <person name="Riley R."/>
            <person name="Labutti K."/>
            <person name="Andreopoulos B."/>
            <person name="Lipzen A."/>
            <person name="Chen C."/>
            <person name="Yanf M."/>
            <person name="Daum C."/>
            <person name="Ng V."/>
            <person name="Clum A."/>
            <person name="Ohm R."/>
            <person name="Martin F."/>
            <person name="Silar P."/>
            <person name="Natvig D."/>
            <person name="Lalanne C."/>
            <person name="Gautier V."/>
            <person name="Ament-Velasquez S.L."/>
            <person name="Kruys A."/>
            <person name="Hutchinson M.I."/>
            <person name="Powell A.J."/>
            <person name="Barry K."/>
            <person name="Miller A.N."/>
            <person name="Grigoriev I.V."/>
            <person name="Debuchy R."/>
            <person name="Gladieux P."/>
            <person name="Thoren M.H."/>
            <person name="Johannesson H."/>
        </authorList>
    </citation>
    <scope>NUCLEOTIDE SEQUENCE</scope>
    <source>
        <strain evidence="1">CBS 508.74</strain>
    </source>
</reference>
<gene>
    <name evidence="1" type="ORF">N656DRAFT_707500</name>
</gene>
<comment type="caution">
    <text evidence="1">The sequence shown here is derived from an EMBL/GenBank/DDBJ whole genome shotgun (WGS) entry which is preliminary data.</text>
</comment>
<dbReference type="RefSeq" id="XP_064671074.1">
    <property type="nucleotide sequence ID" value="XM_064811439.1"/>
</dbReference>
<accession>A0AAN6TFG6</accession>
<dbReference type="Gene3D" id="3.90.550.10">
    <property type="entry name" value="Spore Coat Polysaccharide Biosynthesis Protein SpsA, Chain A"/>
    <property type="match status" value="1"/>
</dbReference>
<reference evidence="1" key="1">
    <citation type="journal article" date="2023" name="Mol. Phylogenet. Evol.">
        <title>Genome-scale phylogeny and comparative genomics of the fungal order Sordariales.</title>
        <authorList>
            <person name="Hensen N."/>
            <person name="Bonometti L."/>
            <person name="Westerberg I."/>
            <person name="Brannstrom I.O."/>
            <person name="Guillou S."/>
            <person name="Cros-Aarteil S."/>
            <person name="Calhoun S."/>
            <person name="Haridas S."/>
            <person name="Kuo A."/>
            <person name="Mondo S."/>
            <person name="Pangilinan J."/>
            <person name="Riley R."/>
            <person name="LaButti K."/>
            <person name="Andreopoulos B."/>
            <person name="Lipzen A."/>
            <person name="Chen C."/>
            <person name="Yan M."/>
            <person name="Daum C."/>
            <person name="Ng V."/>
            <person name="Clum A."/>
            <person name="Steindorff A."/>
            <person name="Ohm R.A."/>
            <person name="Martin F."/>
            <person name="Silar P."/>
            <person name="Natvig D.O."/>
            <person name="Lalanne C."/>
            <person name="Gautier V."/>
            <person name="Ament-Velasquez S.L."/>
            <person name="Kruys A."/>
            <person name="Hutchinson M.I."/>
            <person name="Powell A.J."/>
            <person name="Barry K."/>
            <person name="Miller A.N."/>
            <person name="Grigoriev I.V."/>
            <person name="Debuchy R."/>
            <person name="Gladieux P."/>
            <person name="Hiltunen Thoren M."/>
            <person name="Johannesson H."/>
        </authorList>
    </citation>
    <scope>NUCLEOTIDE SEQUENCE</scope>
    <source>
        <strain evidence="1">CBS 508.74</strain>
    </source>
</reference>
<protein>
    <submittedName>
        <fullName evidence="1">Glycosyltransferase family 8 protein</fullName>
    </submittedName>
</protein>
<dbReference type="AlphaFoldDB" id="A0AAN6TFG6"/>
<name>A0AAN6TFG6_9PEZI</name>
<dbReference type="GeneID" id="89935564"/>
<evidence type="ECO:0000313" key="1">
    <source>
        <dbReference type="EMBL" id="KAK4113504.1"/>
    </source>
</evidence>
<dbReference type="Proteomes" id="UP001302812">
    <property type="component" value="Unassembled WGS sequence"/>
</dbReference>